<protein>
    <submittedName>
        <fullName evidence="1">Glucuronide transporter</fullName>
    </submittedName>
</protein>
<evidence type="ECO:0000313" key="2">
    <source>
        <dbReference type="Proteomes" id="UP000868515"/>
    </source>
</evidence>
<comment type="caution">
    <text evidence="1">The sequence shown here is derived from an EMBL/GenBank/DDBJ whole genome shotgun (WGS) entry which is preliminary data.</text>
</comment>
<dbReference type="Proteomes" id="UP000868515">
    <property type="component" value="Unassembled WGS sequence"/>
</dbReference>
<sequence>MSGLVIWFYPLTDNKFKEIVQEIDKRKQSQQQLIKDFNK</sequence>
<dbReference type="AlphaFoldDB" id="A0A974KH28"/>
<proteinExistence type="predicted"/>
<dbReference type="EMBL" id="NBPI01000010">
    <property type="protein sequence ID" value="OSD68981.1"/>
    <property type="molecule type" value="Genomic_DNA"/>
</dbReference>
<reference evidence="1 2" key="1">
    <citation type="submission" date="2017-03" db="EMBL/GenBank/DDBJ databases">
        <title>Salmonella serotype comparative study.</title>
        <authorList>
            <person name="Liao J."/>
        </authorList>
    </citation>
    <scope>NUCLEOTIDE SEQUENCE [LARGE SCALE GENOMIC DNA]</scope>
    <source>
        <strain evidence="1 2">NY_FSL S10-1448</strain>
    </source>
</reference>
<organism evidence="1 2">
    <name type="scientific">Salmonella enterica subsp. enterica serovar Rough O:d:1,7</name>
    <dbReference type="NCBI Taxonomy" id="1974323"/>
    <lineage>
        <taxon>Bacteria</taxon>
        <taxon>Pseudomonadati</taxon>
        <taxon>Pseudomonadota</taxon>
        <taxon>Gammaproteobacteria</taxon>
        <taxon>Enterobacterales</taxon>
        <taxon>Enterobacteriaceae</taxon>
        <taxon>Salmonella</taxon>
    </lineage>
</organism>
<accession>A0A974KH28</accession>
<gene>
    <name evidence="1" type="ORF">R537_14770</name>
</gene>
<evidence type="ECO:0000313" key="1">
    <source>
        <dbReference type="EMBL" id="OSD68981.1"/>
    </source>
</evidence>
<name>A0A974KH28_SALET</name>